<evidence type="ECO:0000256" key="15">
    <source>
        <dbReference type="RuleBase" id="RU003651"/>
    </source>
</evidence>
<keyword evidence="17" id="KW-0732">Signal</keyword>
<keyword evidence="11 14" id="KW-0482">Metalloprotease</keyword>
<feature type="region of interest" description="Disordered" evidence="16">
    <location>
        <begin position="134"/>
        <end position="163"/>
    </location>
</feature>
<keyword evidence="8 14" id="KW-0862">Zinc</keyword>
<dbReference type="PANTHER" id="PTHR23076">
    <property type="entry name" value="METALLOPROTEASE M41 FTSH"/>
    <property type="match status" value="1"/>
</dbReference>
<comment type="function">
    <text evidence="14">Acts as a processive, ATP-dependent zinc metallopeptidase for both cytoplasmic and membrane proteins. Plays a role in the quality control of integral membrane proteins.</text>
</comment>
<keyword evidence="12 14" id="KW-0472">Membrane</keyword>
<feature type="chain" id="PRO_5032702865" description="ATP-dependent zinc metalloprotease FtsH" evidence="17">
    <location>
        <begin position="31"/>
        <end position="660"/>
    </location>
</feature>
<dbReference type="Pfam" id="PF17862">
    <property type="entry name" value="AAA_lid_3"/>
    <property type="match status" value="1"/>
</dbReference>
<dbReference type="InterPro" id="IPR037219">
    <property type="entry name" value="Peptidase_M41-like"/>
</dbReference>
<dbReference type="GO" id="GO:0030163">
    <property type="term" value="P:protein catabolic process"/>
    <property type="evidence" value="ECO:0007669"/>
    <property type="project" value="UniProtKB-UniRule"/>
</dbReference>
<dbReference type="RefSeq" id="WP_246371070.1">
    <property type="nucleotide sequence ID" value="NZ_JACIDK010000006.1"/>
</dbReference>
<dbReference type="InterPro" id="IPR000642">
    <property type="entry name" value="Peptidase_M41"/>
</dbReference>
<evidence type="ECO:0000313" key="20">
    <source>
        <dbReference type="Proteomes" id="UP000530564"/>
    </source>
</evidence>
<feature type="binding site" evidence="14">
    <location>
        <position position="435"/>
    </location>
    <ligand>
        <name>Zn(2+)</name>
        <dbReference type="ChEBI" id="CHEBI:29105"/>
        <note>catalytic</note>
    </ligand>
</feature>
<feature type="binding site" evidence="14">
    <location>
        <begin position="209"/>
        <end position="216"/>
    </location>
    <ligand>
        <name>ATP</name>
        <dbReference type="ChEBI" id="CHEBI:30616"/>
    </ligand>
</feature>
<dbReference type="InterPro" id="IPR005936">
    <property type="entry name" value="FtsH"/>
</dbReference>
<dbReference type="GO" id="GO:0008270">
    <property type="term" value="F:zinc ion binding"/>
    <property type="evidence" value="ECO:0007669"/>
    <property type="project" value="UniProtKB-UniRule"/>
</dbReference>
<dbReference type="Gene3D" id="1.10.8.60">
    <property type="match status" value="1"/>
</dbReference>
<dbReference type="EMBL" id="JACIDK010000006">
    <property type="protein sequence ID" value="MBB3892959.1"/>
    <property type="molecule type" value="Genomic_DNA"/>
</dbReference>
<name>A0A840A4P1_9CAUL</name>
<dbReference type="InterPro" id="IPR027417">
    <property type="entry name" value="P-loop_NTPase"/>
</dbReference>
<keyword evidence="4 14" id="KW-0812">Transmembrane</keyword>
<comment type="similarity">
    <text evidence="13 14">In the central section; belongs to the AAA ATPase family.</text>
</comment>
<dbReference type="InterPro" id="IPR003593">
    <property type="entry name" value="AAA+_ATPase"/>
</dbReference>
<evidence type="ECO:0000256" key="3">
    <source>
        <dbReference type="ARBA" id="ARBA00022670"/>
    </source>
</evidence>
<dbReference type="InterPro" id="IPR003959">
    <property type="entry name" value="ATPase_AAA_core"/>
</dbReference>
<evidence type="ECO:0000256" key="17">
    <source>
        <dbReference type="SAM" id="SignalP"/>
    </source>
</evidence>
<feature type="transmembrane region" description="Helical" evidence="14">
    <location>
        <begin position="111"/>
        <end position="131"/>
    </location>
</feature>
<dbReference type="InterPro" id="IPR003960">
    <property type="entry name" value="ATPase_AAA_CS"/>
</dbReference>
<dbReference type="CDD" id="cd19501">
    <property type="entry name" value="RecA-like_FtsH"/>
    <property type="match status" value="1"/>
</dbReference>
<dbReference type="HAMAP" id="MF_01458">
    <property type="entry name" value="FtsH"/>
    <property type="match status" value="1"/>
</dbReference>
<feature type="domain" description="AAA+ ATPase" evidence="18">
    <location>
        <begin position="201"/>
        <end position="340"/>
    </location>
</feature>
<comment type="similarity">
    <text evidence="2 14">In the C-terminal section; belongs to the peptidase M41 family.</text>
</comment>
<evidence type="ECO:0000256" key="10">
    <source>
        <dbReference type="ARBA" id="ARBA00022989"/>
    </source>
</evidence>
<evidence type="ECO:0000256" key="12">
    <source>
        <dbReference type="ARBA" id="ARBA00023136"/>
    </source>
</evidence>
<protein>
    <recommendedName>
        <fullName evidence="14">ATP-dependent zinc metalloprotease FtsH</fullName>
        <ecNumber evidence="14">3.4.24.-</ecNumber>
    </recommendedName>
</protein>
<dbReference type="GO" id="GO:0004176">
    <property type="term" value="F:ATP-dependent peptidase activity"/>
    <property type="evidence" value="ECO:0007669"/>
    <property type="project" value="InterPro"/>
</dbReference>
<feature type="binding site" evidence="14">
    <location>
        <position position="431"/>
    </location>
    <ligand>
        <name>Zn(2+)</name>
        <dbReference type="ChEBI" id="CHEBI:29105"/>
        <note>catalytic</note>
    </ligand>
</feature>
<dbReference type="FunFam" id="3.40.50.300:FF:000001">
    <property type="entry name" value="ATP-dependent zinc metalloprotease FtsH"/>
    <property type="match status" value="1"/>
</dbReference>
<dbReference type="FunFam" id="1.20.58.760:FF:000001">
    <property type="entry name" value="ATP-dependent zinc metalloprotease FtsH"/>
    <property type="match status" value="1"/>
</dbReference>
<keyword evidence="7 14" id="KW-0378">Hydrolase</keyword>
<gene>
    <name evidence="14" type="primary">ftsH</name>
    <name evidence="19" type="ORF">GGQ61_003697</name>
</gene>
<evidence type="ECO:0000256" key="16">
    <source>
        <dbReference type="SAM" id="MobiDB-lite"/>
    </source>
</evidence>
<proteinExistence type="inferred from homology"/>
<comment type="cofactor">
    <cofactor evidence="14">
        <name>Zn(2+)</name>
        <dbReference type="ChEBI" id="CHEBI:29105"/>
    </cofactor>
    <text evidence="14">Binds 1 zinc ion per subunit.</text>
</comment>
<dbReference type="Pfam" id="PF01434">
    <property type="entry name" value="Peptidase_M41"/>
    <property type="match status" value="1"/>
</dbReference>
<keyword evidence="6 14" id="KW-0547">Nucleotide-binding</keyword>
<dbReference type="FunFam" id="1.10.8.60:FF:000001">
    <property type="entry name" value="ATP-dependent zinc metalloprotease FtsH"/>
    <property type="match status" value="1"/>
</dbReference>
<dbReference type="GO" id="GO:0005524">
    <property type="term" value="F:ATP binding"/>
    <property type="evidence" value="ECO:0007669"/>
    <property type="project" value="UniProtKB-UniRule"/>
</dbReference>
<comment type="similarity">
    <text evidence="15">Belongs to the AAA ATPase family.</text>
</comment>
<dbReference type="NCBIfam" id="TIGR01241">
    <property type="entry name" value="FtsH_fam"/>
    <property type="match status" value="1"/>
</dbReference>
<dbReference type="Gene3D" id="3.40.50.300">
    <property type="entry name" value="P-loop containing nucleotide triphosphate hydrolases"/>
    <property type="match status" value="1"/>
</dbReference>
<dbReference type="GO" id="GO:0005886">
    <property type="term" value="C:plasma membrane"/>
    <property type="evidence" value="ECO:0007669"/>
    <property type="project" value="UniProtKB-SubCell"/>
</dbReference>
<dbReference type="GO" id="GO:0006508">
    <property type="term" value="P:proteolysis"/>
    <property type="evidence" value="ECO:0007669"/>
    <property type="project" value="UniProtKB-KW"/>
</dbReference>
<keyword evidence="5 14" id="KW-0479">Metal-binding</keyword>
<dbReference type="GO" id="GO:0016887">
    <property type="term" value="F:ATP hydrolysis activity"/>
    <property type="evidence" value="ECO:0007669"/>
    <property type="project" value="UniProtKB-UniRule"/>
</dbReference>
<evidence type="ECO:0000256" key="5">
    <source>
        <dbReference type="ARBA" id="ARBA00022723"/>
    </source>
</evidence>
<dbReference type="SUPFAM" id="SSF52540">
    <property type="entry name" value="P-loop containing nucleoside triphosphate hydrolases"/>
    <property type="match status" value="1"/>
</dbReference>
<dbReference type="GO" id="GO:0004222">
    <property type="term" value="F:metalloendopeptidase activity"/>
    <property type="evidence" value="ECO:0007669"/>
    <property type="project" value="InterPro"/>
</dbReference>
<feature type="signal peptide" evidence="17">
    <location>
        <begin position="1"/>
        <end position="30"/>
    </location>
</feature>
<evidence type="ECO:0000256" key="2">
    <source>
        <dbReference type="ARBA" id="ARBA00010044"/>
    </source>
</evidence>
<keyword evidence="9 14" id="KW-0067">ATP-binding</keyword>
<dbReference type="SUPFAM" id="SSF140990">
    <property type="entry name" value="FtsH protease domain-like"/>
    <property type="match status" value="1"/>
</dbReference>
<evidence type="ECO:0000256" key="8">
    <source>
        <dbReference type="ARBA" id="ARBA00022833"/>
    </source>
</evidence>
<evidence type="ECO:0000256" key="14">
    <source>
        <dbReference type="HAMAP-Rule" id="MF_01458"/>
    </source>
</evidence>
<dbReference type="AlphaFoldDB" id="A0A840A4P1"/>
<sequence length="660" mass="69933">MSRVTTSCTGFAAAVIMMSLGLAGSGRAEAIDSAAASVPVTSTETSTAYSDFMRKVQEGLVREVIIDDHFVQGQLSDGTRFRTTTPDDPNMVSSLLARGVKVTAARTGAGWPWIGALVAVSAILFLVGVSVGSGRTSQPRSGGGSPAPMGFGRSKARLSPPNSEKVTFEDVAGVEEAEQDLRELVDFLRAPEKFRRLGAKIPRGCLLMGPPGTGKTLLARAIAGEAGVPFLSLSGSEFVEMFVGVGAGRVRDLFAQARACAPCIVFIDEIDAVGRHRAAGLGGGNDERDQTLNQLLVEMDGFAPNEGVVLVAATNRPDVLDAALLRPGRFDRRIAVDPPDIIGREHILKVHLRATPLAADVDVKQIARGTPGFSGAELANLVNEAALLGARRGAEHIGAADLEAAKDKILMGSERRSLAMTEAEREVTAFHEAGHALVALCTPGHDPLHKVTIIPRGRALGVTLLLPERDRYGYTRQELEAKIAMMFGGRVAEELVFGKDSVTTGASDDLRQATHLARRMVTEFGFSDRLGPLGYEEQDPSSHLGHVGARRSNIAEATAQIIDKEIRRIVDEGQARARMILTARSGELRRLAAALLEHETLPGSDVRDLIEAAASDVAGDPHNATPCPAVVNGKAIREGRSSLRVAAETSTRGSNNISGD</sequence>
<reference evidence="19 20" key="1">
    <citation type="submission" date="2020-08" db="EMBL/GenBank/DDBJ databases">
        <title>Genomic Encyclopedia of Type Strains, Phase IV (KMG-IV): sequencing the most valuable type-strain genomes for metagenomic binning, comparative biology and taxonomic classification.</title>
        <authorList>
            <person name="Goeker M."/>
        </authorList>
    </citation>
    <scope>NUCLEOTIDE SEQUENCE [LARGE SCALE GENOMIC DNA]</scope>
    <source>
        <strain evidence="19 20">DSM 21793</strain>
    </source>
</reference>
<evidence type="ECO:0000256" key="11">
    <source>
        <dbReference type="ARBA" id="ARBA00023049"/>
    </source>
</evidence>
<keyword evidence="19" id="KW-0132">Cell division</keyword>
<keyword evidence="20" id="KW-1185">Reference proteome</keyword>
<feature type="binding site" evidence="14">
    <location>
        <position position="509"/>
    </location>
    <ligand>
        <name>Zn(2+)</name>
        <dbReference type="ChEBI" id="CHEBI:29105"/>
        <note>catalytic</note>
    </ligand>
</feature>
<evidence type="ECO:0000256" key="13">
    <source>
        <dbReference type="ARBA" id="ARBA00061570"/>
    </source>
</evidence>
<comment type="caution">
    <text evidence="19">The sequence shown here is derived from an EMBL/GenBank/DDBJ whole genome shotgun (WGS) entry which is preliminary data.</text>
</comment>
<organism evidence="19 20">
    <name type="scientific">Phenylobacterium haematophilum</name>
    <dbReference type="NCBI Taxonomy" id="98513"/>
    <lineage>
        <taxon>Bacteria</taxon>
        <taxon>Pseudomonadati</taxon>
        <taxon>Pseudomonadota</taxon>
        <taxon>Alphaproteobacteria</taxon>
        <taxon>Caulobacterales</taxon>
        <taxon>Caulobacteraceae</taxon>
        <taxon>Phenylobacterium</taxon>
    </lineage>
</organism>
<dbReference type="PROSITE" id="PS00674">
    <property type="entry name" value="AAA"/>
    <property type="match status" value="1"/>
</dbReference>
<dbReference type="Pfam" id="PF00004">
    <property type="entry name" value="AAA"/>
    <property type="match status" value="1"/>
</dbReference>
<dbReference type="GO" id="GO:0051301">
    <property type="term" value="P:cell division"/>
    <property type="evidence" value="ECO:0007669"/>
    <property type="project" value="UniProtKB-KW"/>
</dbReference>
<evidence type="ECO:0000256" key="1">
    <source>
        <dbReference type="ARBA" id="ARBA00004370"/>
    </source>
</evidence>
<comment type="subunit">
    <text evidence="14">Homohexamer.</text>
</comment>
<accession>A0A840A4P1</accession>
<evidence type="ECO:0000313" key="19">
    <source>
        <dbReference type="EMBL" id="MBB3892959.1"/>
    </source>
</evidence>
<keyword evidence="3 14" id="KW-0645">Protease</keyword>
<comment type="caution">
    <text evidence="14">Lacks conserved residue(s) required for the propagation of feature annotation.</text>
</comment>
<dbReference type="Gene3D" id="3.30.720.210">
    <property type="match status" value="1"/>
</dbReference>
<dbReference type="PANTHER" id="PTHR23076:SF97">
    <property type="entry name" value="ATP-DEPENDENT ZINC METALLOPROTEASE YME1L1"/>
    <property type="match status" value="1"/>
</dbReference>
<dbReference type="Proteomes" id="UP000530564">
    <property type="component" value="Unassembled WGS sequence"/>
</dbReference>
<keyword evidence="14" id="KW-1003">Cell membrane</keyword>
<evidence type="ECO:0000256" key="6">
    <source>
        <dbReference type="ARBA" id="ARBA00022741"/>
    </source>
</evidence>
<evidence type="ECO:0000256" key="4">
    <source>
        <dbReference type="ARBA" id="ARBA00022692"/>
    </source>
</evidence>
<evidence type="ECO:0000256" key="7">
    <source>
        <dbReference type="ARBA" id="ARBA00022801"/>
    </source>
</evidence>
<keyword evidence="10 14" id="KW-1133">Transmembrane helix</keyword>
<dbReference type="EC" id="3.4.24.-" evidence="14"/>
<evidence type="ECO:0000259" key="18">
    <source>
        <dbReference type="SMART" id="SM00382"/>
    </source>
</evidence>
<comment type="subcellular location">
    <subcellularLocation>
        <location evidence="14">Cell membrane</location>
        <topology evidence="14">Multi-pass membrane protein</topology>
        <orientation evidence="14">Cytoplasmic side</orientation>
    </subcellularLocation>
    <subcellularLocation>
        <location evidence="1">Membrane</location>
    </subcellularLocation>
</comment>
<dbReference type="SMART" id="SM00382">
    <property type="entry name" value="AAA"/>
    <property type="match status" value="1"/>
</dbReference>
<evidence type="ECO:0000256" key="9">
    <source>
        <dbReference type="ARBA" id="ARBA00022840"/>
    </source>
</evidence>
<dbReference type="Gene3D" id="1.20.58.760">
    <property type="entry name" value="Peptidase M41"/>
    <property type="match status" value="1"/>
</dbReference>
<keyword evidence="19" id="KW-0131">Cell cycle</keyword>
<feature type="active site" evidence="14">
    <location>
        <position position="432"/>
    </location>
</feature>
<dbReference type="InterPro" id="IPR041569">
    <property type="entry name" value="AAA_lid_3"/>
</dbReference>